<proteinExistence type="predicted"/>
<accession>A0A396H6A4</accession>
<keyword evidence="1" id="KW-0472">Membrane</keyword>
<comment type="caution">
    <text evidence="2">The sequence shown here is derived from an EMBL/GenBank/DDBJ whole genome shotgun (WGS) entry which is preliminary data.</text>
</comment>
<evidence type="ECO:0000256" key="1">
    <source>
        <dbReference type="SAM" id="Phobius"/>
    </source>
</evidence>
<gene>
    <name evidence="2" type="ORF">MtrunA17_Chr7g0262601</name>
</gene>
<keyword evidence="1" id="KW-1133">Transmembrane helix</keyword>
<dbReference type="AlphaFoldDB" id="A0A396H6A4"/>
<feature type="transmembrane region" description="Helical" evidence="1">
    <location>
        <begin position="123"/>
        <end position="144"/>
    </location>
</feature>
<protein>
    <recommendedName>
        <fullName evidence="3">Transmembrane protein</fullName>
    </recommendedName>
</protein>
<reference evidence="2" key="1">
    <citation type="journal article" date="2018" name="Nat. Plants">
        <title>Whole-genome landscape of Medicago truncatula symbiotic genes.</title>
        <authorList>
            <person name="Pecrix Y."/>
            <person name="Gamas P."/>
            <person name="Carrere S."/>
        </authorList>
    </citation>
    <scope>NUCLEOTIDE SEQUENCE</scope>
    <source>
        <tissue evidence="2">Leaves</tissue>
    </source>
</reference>
<keyword evidence="1" id="KW-0812">Transmembrane</keyword>
<sequence length="152" mass="17154">MFPATIPFPAASSSAADDVVRCFPLPFSKTTMFSTSHVSGEDADKSHLQLILYFIMASLFISSVLLSSHHHKRCPPYHHTHFRFDLPSFPVTTKTFYSIFKGLSLKNTRDGFFQAVSISQSPLYVLFFSVMCYVFFTSFTLSVLESIPYAIL</sequence>
<name>A0A396H6A4_MEDTR</name>
<dbReference type="EMBL" id="PSQE01000007">
    <property type="protein sequence ID" value="RHN48328.1"/>
    <property type="molecule type" value="Genomic_DNA"/>
</dbReference>
<feature type="transmembrane region" description="Helical" evidence="1">
    <location>
        <begin position="46"/>
        <end position="66"/>
    </location>
</feature>
<evidence type="ECO:0008006" key="3">
    <source>
        <dbReference type="Google" id="ProtNLM"/>
    </source>
</evidence>
<dbReference type="Gramene" id="rna43034">
    <property type="protein sequence ID" value="RHN48328.1"/>
    <property type="gene ID" value="gene43034"/>
</dbReference>
<evidence type="ECO:0000313" key="2">
    <source>
        <dbReference type="EMBL" id="RHN48328.1"/>
    </source>
</evidence>
<organism evidence="2">
    <name type="scientific">Medicago truncatula</name>
    <name type="common">Barrel medic</name>
    <name type="synonym">Medicago tribuloides</name>
    <dbReference type="NCBI Taxonomy" id="3880"/>
    <lineage>
        <taxon>Eukaryota</taxon>
        <taxon>Viridiplantae</taxon>
        <taxon>Streptophyta</taxon>
        <taxon>Embryophyta</taxon>
        <taxon>Tracheophyta</taxon>
        <taxon>Spermatophyta</taxon>
        <taxon>Magnoliopsida</taxon>
        <taxon>eudicotyledons</taxon>
        <taxon>Gunneridae</taxon>
        <taxon>Pentapetalae</taxon>
        <taxon>rosids</taxon>
        <taxon>fabids</taxon>
        <taxon>Fabales</taxon>
        <taxon>Fabaceae</taxon>
        <taxon>Papilionoideae</taxon>
        <taxon>50 kb inversion clade</taxon>
        <taxon>NPAAA clade</taxon>
        <taxon>Hologalegina</taxon>
        <taxon>IRL clade</taxon>
        <taxon>Trifolieae</taxon>
        <taxon>Medicago</taxon>
    </lineage>
</organism>
<dbReference type="Proteomes" id="UP000265566">
    <property type="component" value="Chromosome 7"/>
</dbReference>